<feature type="compositionally biased region" description="Polar residues" evidence="1">
    <location>
        <begin position="553"/>
        <end position="562"/>
    </location>
</feature>
<reference evidence="2" key="1">
    <citation type="submission" date="2023-03" db="EMBL/GenBank/DDBJ databases">
        <title>Massive genome expansion in bonnet fungi (Mycena s.s.) driven by repeated elements and novel gene families across ecological guilds.</title>
        <authorList>
            <consortium name="Lawrence Berkeley National Laboratory"/>
            <person name="Harder C.B."/>
            <person name="Miyauchi S."/>
            <person name="Viragh M."/>
            <person name="Kuo A."/>
            <person name="Thoen E."/>
            <person name="Andreopoulos B."/>
            <person name="Lu D."/>
            <person name="Skrede I."/>
            <person name="Drula E."/>
            <person name="Henrissat B."/>
            <person name="Morin E."/>
            <person name="Kohler A."/>
            <person name="Barry K."/>
            <person name="LaButti K."/>
            <person name="Morin E."/>
            <person name="Salamov A."/>
            <person name="Lipzen A."/>
            <person name="Mereny Z."/>
            <person name="Hegedus B."/>
            <person name="Baldrian P."/>
            <person name="Stursova M."/>
            <person name="Weitz H."/>
            <person name="Taylor A."/>
            <person name="Grigoriev I.V."/>
            <person name="Nagy L.G."/>
            <person name="Martin F."/>
            <person name="Kauserud H."/>
        </authorList>
    </citation>
    <scope>NUCLEOTIDE SEQUENCE</scope>
    <source>
        <strain evidence="2">CBHHK002</strain>
    </source>
</reference>
<feature type="compositionally biased region" description="Low complexity" evidence="1">
    <location>
        <begin position="1"/>
        <end position="20"/>
    </location>
</feature>
<dbReference type="EMBL" id="JARIHO010000039">
    <property type="protein sequence ID" value="KAJ7328439.1"/>
    <property type="molecule type" value="Genomic_DNA"/>
</dbReference>
<feature type="region of interest" description="Disordered" evidence="1">
    <location>
        <begin position="538"/>
        <end position="562"/>
    </location>
</feature>
<dbReference type="InterPro" id="IPR046521">
    <property type="entry name" value="DUF6698"/>
</dbReference>
<gene>
    <name evidence="2" type="ORF">DFH08DRAFT_1023933</name>
</gene>
<evidence type="ECO:0000313" key="3">
    <source>
        <dbReference type="Proteomes" id="UP001218218"/>
    </source>
</evidence>
<comment type="caution">
    <text evidence="2">The sequence shown here is derived from an EMBL/GenBank/DDBJ whole genome shotgun (WGS) entry which is preliminary data.</text>
</comment>
<dbReference type="Pfam" id="PF20414">
    <property type="entry name" value="DUF6698"/>
    <property type="match status" value="2"/>
</dbReference>
<protein>
    <submittedName>
        <fullName evidence="2">Uncharacterized protein</fullName>
    </submittedName>
</protein>
<dbReference type="AlphaFoldDB" id="A0AAD6ZLS7"/>
<dbReference type="Proteomes" id="UP001218218">
    <property type="component" value="Unassembled WGS sequence"/>
</dbReference>
<feature type="region of interest" description="Disordered" evidence="1">
    <location>
        <begin position="231"/>
        <end position="280"/>
    </location>
</feature>
<keyword evidence="3" id="KW-1185">Reference proteome</keyword>
<organism evidence="2 3">
    <name type="scientific">Mycena albidolilacea</name>
    <dbReference type="NCBI Taxonomy" id="1033008"/>
    <lineage>
        <taxon>Eukaryota</taxon>
        <taxon>Fungi</taxon>
        <taxon>Dikarya</taxon>
        <taxon>Basidiomycota</taxon>
        <taxon>Agaricomycotina</taxon>
        <taxon>Agaricomycetes</taxon>
        <taxon>Agaricomycetidae</taxon>
        <taxon>Agaricales</taxon>
        <taxon>Marasmiineae</taxon>
        <taxon>Mycenaceae</taxon>
        <taxon>Mycena</taxon>
    </lineage>
</organism>
<evidence type="ECO:0000256" key="1">
    <source>
        <dbReference type="SAM" id="MobiDB-lite"/>
    </source>
</evidence>
<sequence>MSTNPTPIPSSSAAPTVPTPDSLSPSIRRKYDEIVNAIVPGAVQSSKRKRPSFATMSAFEKLISCCKFSICAVHPYMSLTEVMIYGPDRHWGTAPATCPLNTVSVPASEIERQNACVKAFDKTFSIVPELLPVIKQIYLEITVKPQQWQLLVKVMREAATSARTSDTSGLKHELTYFLPNPLKNVLTPPIPKQESKSDRGLNHPVLRYFILGCADHAKLPPLVFARAPATNTASSPASSSPPPDAGATLTSPDAGATSASPDAGAASLSAPDAGTASLSPPDTAAAAAAEFLKRIVEGKVPLKTRTYPSCSYAEDSYDPANFDNGLLRAEVIPRILRHIWTGPKTAIVGVEKSLHPTCNACLHNHLHVSPEMIGYACVQARTMLGTKDLLDRIVALFAIPDDSNGINAKFSAMLTLPNAQTMMNLATRRMCSHSVPLVVDPQHLQHPSSLVLLIAHDYEHHGLFLEEPDDPILTSINIAVSAFTHCTHNVRIPLLHFLTHSPLFVHLHPYQSYEAAVQPPRPLRLQLHPQLRACVPQYPRKGPHWTDGRKHSPPQTQQRGVS</sequence>
<feature type="region of interest" description="Disordered" evidence="1">
    <location>
        <begin position="1"/>
        <end position="25"/>
    </location>
</feature>
<evidence type="ECO:0000313" key="2">
    <source>
        <dbReference type="EMBL" id="KAJ7328439.1"/>
    </source>
</evidence>
<proteinExistence type="predicted"/>
<accession>A0AAD6ZLS7</accession>
<name>A0AAD6ZLS7_9AGAR</name>